<dbReference type="PROSITE" id="PS00086">
    <property type="entry name" value="CYTOCHROME_P450"/>
    <property type="match status" value="1"/>
</dbReference>
<dbReference type="PANTHER" id="PTHR46696:SF5">
    <property type="entry name" value="CYTOCHROME P450 BJ-1"/>
    <property type="match status" value="1"/>
</dbReference>
<proteinExistence type="inferred from homology"/>
<dbReference type="GO" id="GO:0016705">
    <property type="term" value="F:oxidoreductase activity, acting on paired donors, with incorporation or reduction of molecular oxygen"/>
    <property type="evidence" value="ECO:0007669"/>
    <property type="project" value="InterPro"/>
</dbReference>
<reference evidence="9 10" key="2">
    <citation type="submission" date="2020-07" db="EMBL/GenBank/DDBJ databases">
        <authorList>
            <person name="Yu X."/>
        </authorList>
    </citation>
    <scope>NUCLEOTIDE SEQUENCE [LARGE SCALE GENOMIC DNA]</scope>
    <source>
        <strain evidence="10">24</strain>
    </source>
</reference>
<dbReference type="GO" id="GO:0020037">
    <property type="term" value="F:heme binding"/>
    <property type="evidence" value="ECO:0007669"/>
    <property type="project" value="InterPro"/>
</dbReference>
<reference evidence="10" key="3">
    <citation type="submission" date="2023-07" db="EMBL/GenBank/DDBJ databases">
        <title>Description of Mycobacterium gordonae subsp. intergordonae subsp.nov. and Mycobacterium gordonae subsp. gordonae subsp. nov.</title>
        <authorList>
            <person name="Huang H."/>
        </authorList>
    </citation>
    <scope>NUCLEOTIDE SEQUENCE [LARGE SCALE GENOMIC DNA]</scope>
    <source>
        <strain evidence="10">24</strain>
    </source>
</reference>
<protein>
    <submittedName>
        <fullName evidence="9">Cytochrome P450</fullName>
    </submittedName>
</protein>
<dbReference type="Gene3D" id="1.10.630.10">
    <property type="entry name" value="Cytochrome P450"/>
    <property type="match status" value="1"/>
</dbReference>
<dbReference type="InterPro" id="IPR017972">
    <property type="entry name" value="Cyt_P450_CS"/>
</dbReference>
<evidence type="ECO:0000256" key="5">
    <source>
        <dbReference type="ARBA" id="ARBA00023002"/>
    </source>
</evidence>
<keyword evidence="6 8" id="KW-0408">Iron</keyword>
<dbReference type="GO" id="GO:0004497">
    <property type="term" value="F:monooxygenase activity"/>
    <property type="evidence" value="ECO:0007669"/>
    <property type="project" value="UniProtKB-KW"/>
</dbReference>
<dbReference type="SUPFAM" id="SSF48264">
    <property type="entry name" value="Cytochrome P450"/>
    <property type="match status" value="1"/>
</dbReference>
<evidence type="ECO:0000256" key="6">
    <source>
        <dbReference type="ARBA" id="ARBA00023004"/>
    </source>
</evidence>
<comment type="cofactor">
    <cofactor evidence="1">
        <name>heme</name>
        <dbReference type="ChEBI" id="CHEBI:30413"/>
    </cofactor>
</comment>
<keyword evidence="10" id="KW-1185">Reference proteome</keyword>
<keyword evidence="4 8" id="KW-0479">Metal-binding</keyword>
<dbReference type="PRINTS" id="PR00359">
    <property type="entry name" value="BP450"/>
</dbReference>
<evidence type="ECO:0000256" key="8">
    <source>
        <dbReference type="RuleBase" id="RU000461"/>
    </source>
</evidence>
<evidence type="ECO:0000256" key="3">
    <source>
        <dbReference type="ARBA" id="ARBA00022617"/>
    </source>
</evidence>
<dbReference type="AlphaFoldDB" id="A0A7D6HU04"/>
<keyword evidence="3 8" id="KW-0349">Heme</keyword>
<sequence>MLATGLDEGFDEIITALPQSLIGPSDHALLAGLDELDSDPYSILTTLRREHGPVLRFGADGTYHGVRIPNGWMQDENHPQFIVLGWDALREIVQNPAVFHSGDGAGGPSVESLGEIVTFLDGDAHDKHRRLLNQAFGRRAIERIRETVIDPIALYLVRRAKDRLQQGQPVCFGKDIGLPMAYKTMTSLLGLPHDRFAHFVEISSALHQTAADAERAMHAAAELAEMWREQLAQRRRQPREDLLTWMAQAEEQGKFTDEEVVRYATIFLPAGVDTTSRQIGLTGLALLSHPDQYAAVVHDHSLIDAAIDEATRWSPSAMLVPRRCMEGTVVAGVPIPKLSSLTLWTSIANRDPARFPDPDVFDIHRGPKRNLAFNAGVHHCLGVNLAKSELRAVVSACVTELPELRLAVPPGAVDVRGIFVRSPMRIPVSI</sequence>
<comment type="similarity">
    <text evidence="2 8">Belongs to the cytochrome P450 family.</text>
</comment>
<evidence type="ECO:0000313" key="9">
    <source>
        <dbReference type="EMBL" id="QLL07392.1"/>
    </source>
</evidence>
<accession>A0A7D6HU04</accession>
<dbReference type="EMBL" id="CP059165">
    <property type="protein sequence ID" value="QLL07392.1"/>
    <property type="molecule type" value="Genomic_DNA"/>
</dbReference>
<evidence type="ECO:0000256" key="7">
    <source>
        <dbReference type="ARBA" id="ARBA00023033"/>
    </source>
</evidence>
<evidence type="ECO:0000256" key="1">
    <source>
        <dbReference type="ARBA" id="ARBA00001971"/>
    </source>
</evidence>
<dbReference type="KEGG" id="mgor:H0P51_27795"/>
<dbReference type="Pfam" id="PF00067">
    <property type="entry name" value="p450"/>
    <property type="match status" value="1"/>
</dbReference>
<reference evidence="10" key="1">
    <citation type="submission" date="2020-07" db="EMBL/GenBank/DDBJ databases">
        <title>Description of Mycobacterium gordonae subsp. intergordonae subsp.nov. and Mycobacterium gordonae subsp. gordonae subsp. nov.</title>
        <authorList>
            <person name="Yu X."/>
        </authorList>
    </citation>
    <scope>NUCLEOTIDE SEQUENCE [LARGE SCALE GENOMIC DNA]</scope>
    <source>
        <strain evidence="10">24</strain>
    </source>
</reference>
<dbReference type="GO" id="GO:0005506">
    <property type="term" value="F:iron ion binding"/>
    <property type="evidence" value="ECO:0007669"/>
    <property type="project" value="InterPro"/>
</dbReference>
<evidence type="ECO:0000256" key="2">
    <source>
        <dbReference type="ARBA" id="ARBA00010617"/>
    </source>
</evidence>
<dbReference type="RefSeq" id="WP_180915966.1">
    <property type="nucleotide sequence ID" value="NZ_CP059165.1"/>
</dbReference>
<dbReference type="InterPro" id="IPR001128">
    <property type="entry name" value="Cyt_P450"/>
</dbReference>
<keyword evidence="7 8" id="KW-0503">Monooxygenase</keyword>
<evidence type="ECO:0000256" key="4">
    <source>
        <dbReference type="ARBA" id="ARBA00022723"/>
    </source>
</evidence>
<keyword evidence="5 8" id="KW-0560">Oxidoreductase</keyword>
<name>A0A7D6HU04_9MYCO</name>
<dbReference type="InterPro" id="IPR036396">
    <property type="entry name" value="Cyt_P450_sf"/>
</dbReference>
<dbReference type="PANTHER" id="PTHR46696">
    <property type="entry name" value="P450, PUTATIVE (EUROFUNG)-RELATED"/>
    <property type="match status" value="1"/>
</dbReference>
<gene>
    <name evidence="9" type="ORF">H0P51_27795</name>
</gene>
<dbReference type="Proteomes" id="UP000510682">
    <property type="component" value="Chromosome"/>
</dbReference>
<dbReference type="PRINTS" id="PR00385">
    <property type="entry name" value="P450"/>
</dbReference>
<evidence type="ECO:0000313" key="10">
    <source>
        <dbReference type="Proteomes" id="UP000510682"/>
    </source>
</evidence>
<organism evidence="9 10">
    <name type="scientific">Mycobacterium vicinigordonae</name>
    <dbReference type="NCBI Taxonomy" id="1719132"/>
    <lineage>
        <taxon>Bacteria</taxon>
        <taxon>Bacillati</taxon>
        <taxon>Actinomycetota</taxon>
        <taxon>Actinomycetes</taxon>
        <taxon>Mycobacteriales</taxon>
        <taxon>Mycobacteriaceae</taxon>
        <taxon>Mycobacterium</taxon>
    </lineage>
</organism>
<dbReference type="InterPro" id="IPR002397">
    <property type="entry name" value="Cyt_P450_B"/>
</dbReference>